<reference evidence="12" key="1">
    <citation type="submission" date="2016-02" db="EMBL/GenBank/DDBJ databases">
        <authorList>
            <person name="Wibberg D."/>
        </authorList>
    </citation>
    <scope>NUCLEOTIDE SEQUENCE [LARGE SCALE GENOMIC DNA]</scope>
</reference>
<keyword evidence="5 9" id="KW-0812">Transmembrane</keyword>
<comment type="subcellular location">
    <subcellularLocation>
        <location evidence="1">Cell membrane</location>
        <topology evidence="1">Multi-pass membrane protein</topology>
    </subcellularLocation>
</comment>
<dbReference type="InterPro" id="IPR057168">
    <property type="entry name" value="DUF7846"/>
</dbReference>
<keyword evidence="12" id="KW-1185">Reference proteome</keyword>
<organism evidence="11 12">
    <name type="scientific">Candidatus Protofrankia californiensis</name>
    <dbReference type="NCBI Taxonomy" id="1839754"/>
    <lineage>
        <taxon>Bacteria</taxon>
        <taxon>Bacillati</taxon>
        <taxon>Actinomycetota</taxon>
        <taxon>Actinomycetes</taxon>
        <taxon>Frankiales</taxon>
        <taxon>Frankiaceae</taxon>
        <taxon>Protofrankia</taxon>
    </lineage>
</organism>
<feature type="transmembrane region" description="Helical" evidence="9">
    <location>
        <begin position="167"/>
        <end position="194"/>
    </location>
</feature>
<feature type="transmembrane region" description="Helical" evidence="9">
    <location>
        <begin position="45"/>
        <end position="67"/>
    </location>
</feature>
<evidence type="ECO:0000256" key="9">
    <source>
        <dbReference type="SAM" id="Phobius"/>
    </source>
</evidence>
<feature type="compositionally biased region" description="Basic and acidic residues" evidence="8">
    <location>
        <begin position="1"/>
        <end position="21"/>
    </location>
</feature>
<feature type="transmembrane region" description="Helical" evidence="9">
    <location>
        <begin position="387"/>
        <end position="408"/>
    </location>
</feature>
<evidence type="ECO:0000313" key="11">
    <source>
        <dbReference type="EMBL" id="SBW21976.1"/>
    </source>
</evidence>
<keyword evidence="3" id="KW-0328">Glycosyltransferase</keyword>
<evidence type="ECO:0000256" key="3">
    <source>
        <dbReference type="ARBA" id="ARBA00022676"/>
    </source>
</evidence>
<protein>
    <recommendedName>
        <fullName evidence="10">DUF7846 domain-containing protein</fullName>
    </recommendedName>
</protein>
<evidence type="ECO:0000313" key="12">
    <source>
        <dbReference type="Proteomes" id="UP000199013"/>
    </source>
</evidence>
<feature type="transmembrane region" description="Helical" evidence="9">
    <location>
        <begin position="420"/>
        <end position="437"/>
    </location>
</feature>
<accession>A0A1C3NX55</accession>
<dbReference type="AlphaFoldDB" id="A0A1C3NX55"/>
<evidence type="ECO:0000256" key="2">
    <source>
        <dbReference type="ARBA" id="ARBA00022475"/>
    </source>
</evidence>
<evidence type="ECO:0000256" key="1">
    <source>
        <dbReference type="ARBA" id="ARBA00004651"/>
    </source>
</evidence>
<feature type="transmembrane region" description="Helical" evidence="9">
    <location>
        <begin position="122"/>
        <end position="155"/>
    </location>
</feature>
<feature type="transmembrane region" description="Helical" evidence="9">
    <location>
        <begin position="355"/>
        <end position="375"/>
    </location>
</feature>
<dbReference type="PANTHER" id="PTHR33908">
    <property type="entry name" value="MANNOSYLTRANSFERASE YKCB-RELATED"/>
    <property type="match status" value="1"/>
</dbReference>
<evidence type="ECO:0000256" key="5">
    <source>
        <dbReference type="ARBA" id="ARBA00022692"/>
    </source>
</evidence>
<sequence>MDQRPEPSDRHLSDRRSDGRPARGPGWRYSRAVLRSRLAAVSRPGWTVAVAALLSAVAAVLINQHLFPYLSINNDEALYRLQAQTLAGGDLFPSAPPSAESYAPWLATVVDGHYVLKYTPVIAGLLALSLVITGGTAAALAFVAAAAVGVTYLVGIELLNDRRAAAVAAWLLALSPLTVLHSAMLLPYLPVLVLSECVVLGLLRGLRTRHRPPLIGAGLALGLAAAVRPYDTVLVLGPLVLWVVCRGARGRRWWVLRWVGTGLVAPVALLLGYNAAATGNPFQLPFALLEPDDKLGFGVRRLFPTDTAHRFGVAEGIAAIGDHLWLLGAWACGGVLLAVLSAATVARRRLSAPALAVGAGALLLIVGYVGFWGAWNAADLWGGTRYIGPFYLMPVLVTLVLFGARGLVDMASAWPRITGLAAGAGLALSAFVLVVALQDNMTFTRRDRDLSNMIATQAGPMLVIVPVDPAFLMHPTSVVSNSPTLDDRVLYAVSRGQADFDVVADHPDRPAYLLRLAIGYNRTLASSSAAQLERLRVVHSASVDVGITASVPAGARAARIEVTGGGRRSSFPVNPDQPLVGRLTISPDGVDTTGLGFRPKVSDVLATKDRSVTLRLFYTPSADGRERLLDWTDLPVRVDSRQAAVRVLVPDSQVGAVGSGVTPTIRLSAG</sequence>
<dbReference type="GO" id="GO:0009103">
    <property type="term" value="P:lipopolysaccharide biosynthetic process"/>
    <property type="evidence" value="ECO:0007669"/>
    <property type="project" value="UniProtKB-ARBA"/>
</dbReference>
<feature type="domain" description="DUF7846" evidence="10">
    <location>
        <begin position="471"/>
        <end position="605"/>
    </location>
</feature>
<dbReference type="Pfam" id="PF25230">
    <property type="entry name" value="DUF7846"/>
    <property type="match status" value="1"/>
</dbReference>
<evidence type="ECO:0000259" key="10">
    <source>
        <dbReference type="Pfam" id="PF25230"/>
    </source>
</evidence>
<keyword evidence="2" id="KW-1003">Cell membrane</keyword>
<dbReference type="PANTHER" id="PTHR33908:SF11">
    <property type="entry name" value="MEMBRANE PROTEIN"/>
    <property type="match status" value="1"/>
</dbReference>
<dbReference type="Proteomes" id="UP000199013">
    <property type="component" value="Unassembled WGS sequence"/>
</dbReference>
<evidence type="ECO:0000256" key="8">
    <source>
        <dbReference type="SAM" id="MobiDB-lite"/>
    </source>
</evidence>
<evidence type="ECO:0000256" key="7">
    <source>
        <dbReference type="ARBA" id="ARBA00023136"/>
    </source>
</evidence>
<feature type="region of interest" description="Disordered" evidence="8">
    <location>
        <begin position="1"/>
        <end position="24"/>
    </location>
</feature>
<dbReference type="InterPro" id="IPR050297">
    <property type="entry name" value="LipidA_mod_glycosyltrf_83"/>
</dbReference>
<dbReference type="GO" id="GO:0005886">
    <property type="term" value="C:plasma membrane"/>
    <property type="evidence" value="ECO:0007669"/>
    <property type="project" value="UniProtKB-SubCell"/>
</dbReference>
<evidence type="ECO:0000256" key="6">
    <source>
        <dbReference type="ARBA" id="ARBA00022989"/>
    </source>
</evidence>
<keyword evidence="6 9" id="KW-1133">Transmembrane helix</keyword>
<proteinExistence type="predicted"/>
<feature type="transmembrane region" description="Helical" evidence="9">
    <location>
        <begin position="214"/>
        <end position="243"/>
    </location>
</feature>
<evidence type="ECO:0000256" key="4">
    <source>
        <dbReference type="ARBA" id="ARBA00022679"/>
    </source>
</evidence>
<gene>
    <name evidence="11" type="ORF">FDG2_2184</name>
</gene>
<dbReference type="GO" id="GO:0016763">
    <property type="term" value="F:pentosyltransferase activity"/>
    <property type="evidence" value="ECO:0007669"/>
    <property type="project" value="TreeGrafter"/>
</dbReference>
<name>A0A1C3NX55_9ACTN</name>
<keyword evidence="4" id="KW-0808">Transferase</keyword>
<keyword evidence="7 9" id="KW-0472">Membrane</keyword>
<feature type="transmembrane region" description="Helical" evidence="9">
    <location>
        <begin position="324"/>
        <end position="343"/>
    </location>
</feature>
<feature type="transmembrane region" description="Helical" evidence="9">
    <location>
        <begin position="255"/>
        <end position="276"/>
    </location>
</feature>
<dbReference type="EMBL" id="FLUV01000907">
    <property type="protein sequence ID" value="SBW21976.1"/>
    <property type="molecule type" value="Genomic_DNA"/>
</dbReference>